<dbReference type="Proteomes" id="UP001501074">
    <property type="component" value="Unassembled WGS sequence"/>
</dbReference>
<dbReference type="InterPro" id="IPR015330">
    <property type="entry name" value="DNA_primase/pol_bifunc_N"/>
</dbReference>
<feature type="compositionally biased region" description="Basic residues" evidence="1">
    <location>
        <begin position="359"/>
        <end position="369"/>
    </location>
</feature>
<evidence type="ECO:0000313" key="3">
    <source>
        <dbReference type="EMBL" id="GAA3624538.1"/>
    </source>
</evidence>
<dbReference type="CDD" id="cd04859">
    <property type="entry name" value="Prim_Pol"/>
    <property type="match status" value="1"/>
</dbReference>
<dbReference type="SUPFAM" id="SSF56747">
    <property type="entry name" value="Prim-pol domain"/>
    <property type="match status" value="1"/>
</dbReference>
<dbReference type="SMART" id="SM00943">
    <property type="entry name" value="Prim-Pol"/>
    <property type="match status" value="1"/>
</dbReference>
<reference evidence="4" key="1">
    <citation type="journal article" date="2019" name="Int. J. Syst. Evol. Microbiol.">
        <title>The Global Catalogue of Microorganisms (GCM) 10K type strain sequencing project: providing services to taxonomists for standard genome sequencing and annotation.</title>
        <authorList>
            <consortium name="The Broad Institute Genomics Platform"/>
            <consortium name="The Broad Institute Genome Sequencing Center for Infectious Disease"/>
            <person name="Wu L."/>
            <person name="Ma J."/>
        </authorList>
    </citation>
    <scope>NUCLEOTIDE SEQUENCE [LARGE SCALE GENOMIC DNA]</scope>
    <source>
        <strain evidence="4">JCM 16902</strain>
    </source>
</reference>
<feature type="region of interest" description="Disordered" evidence="1">
    <location>
        <begin position="359"/>
        <end position="380"/>
    </location>
</feature>
<evidence type="ECO:0000259" key="2">
    <source>
        <dbReference type="SMART" id="SM00943"/>
    </source>
</evidence>
<comment type="caution">
    <text evidence="3">The sequence shown here is derived from an EMBL/GenBank/DDBJ whole genome shotgun (WGS) entry which is preliminary data.</text>
</comment>
<evidence type="ECO:0000313" key="4">
    <source>
        <dbReference type="Proteomes" id="UP001501074"/>
    </source>
</evidence>
<keyword evidence="4" id="KW-1185">Reference proteome</keyword>
<dbReference type="EMBL" id="BAAAZO010000009">
    <property type="protein sequence ID" value="GAA3624538.1"/>
    <property type="molecule type" value="Genomic_DNA"/>
</dbReference>
<feature type="region of interest" description="Disordered" evidence="1">
    <location>
        <begin position="237"/>
        <end position="260"/>
    </location>
</feature>
<organism evidence="3 4">
    <name type="scientific">Kineosporia mesophila</name>
    <dbReference type="NCBI Taxonomy" id="566012"/>
    <lineage>
        <taxon>Bacteria</taxon>
        <taxon>Bacillati</taxon>
        <taxon>Actinomycetota</taxon>
        <taxon>Actinomycetes</taxon>
        <taxon>Kineosporiales</taxon>
        <taxon>Kineosporiaceae</taxon>
        <taxon>Kineosporia</taxon>
    </lineage>
</organism>
<protein>
    <submittedName>
        <fullName evidence="3">Bifunctional DNA primase/polymerase</fullName>
    </submittedName>
</protein>
<feature type="domain" description="DNA primase/polymerase bifunctional N-terminal" evidence="2">
    <location>
        <begin position="11"/>
        <end position="226"/>
    </location>
</feature>
<proteinExistence type="predicted"/>
<accession>A0ABP7A406</accession>
<evidence type="ECO:0000256" key="1">
    <source>
        <dbReference type="SAM" id="MobiDB-lite"/>
    </source>
</evidence>
<sequence length="380" mass="38938">MPRNPSVLPAALHAAGRGWPVFPLIPGKKFPVIRSAHPADVGSANGDVCRGECGREGHGLYDASTDPNVIGAWWRRWPRANYGINCGGADLVVVDLDTGKGTPPAQVLPDQHTSEVTPAGILDGADVLTWAAERAGAVIEWGDTLTVATPSGGTHLYYAAPEGVEVRSSTGHTGTGERTRITGLGWSVDVRAVGGYVVGPGSRIRASTDGYAAIIKGAVAPTPPWLLHLLHAIAAPERSGGPEAMPSRGATPARARSAGSPSIGAGYADAALTGELENIAASVAGAAGGSGRNATLNRAAYKLARHVEAGHLSREAVTAHLLAAGCGVGLSEREASAAIASGLSQGRARTHPAHIVHAAHARTPGRTRPRPLAIERPQHS</sequence>
<dbReference type="RefSeq" id="WP_231487778.1">
    <property type="nucleotide sequence ID" value="NZ_BAAAZO010000009.1"/>
</dbReference>
<gene>
    <name evidence="3" type="ORF">GCM10022223_47020</name>
</gene>
<dbReference type="Pfam" id="PF09250">
    <property type="entry name" value="Prim-Pol"/>
    <property type="match status" value="1"/>
</dbReference>
<name>A0ABP7A406_9ACTN</name>